<evidence type="ECO:0000313" key="1">
    <source>
        <dbReference type="EMBL" id="UOF92188.1"/>
    </source>
</evidence>
<reference evidence="1" key="1">
    <citation type="submission" date="2021-12" db="EMBL/GenBank/DDBJ databases">
        <title>Alicyclobacillaceae gen. nov., sp. nov., isolated from chalcocite enrichment system.</title>
        <authorList>
            <person name="Jiang Z."/>
        </authorList>
    </citation>
    <scope>NUCLEOTIDE SEQUENCE</scope>
    <source>
        <strain evidence="1">MYW30-H2</strain>
    </source>
</reference>
<sequence length="101" mass="11191">MAVTAVMARQHLGRMVHVHSVYGWHRGVVTHVLPDGIMLGNAVRLANGTNVEEQNLTIENYKTDTEQVEFEQVFFGAGMFLPFGGMFGMYPFGGFGAGFFF</sequence>
<keyword evidence="2" id="KW-1185">Reference proteome</keyword>
<dbReference type="EMBL" id="CP089291">
    <property type="protein sequence ID" value="UOF92188.1"/>
    <property type="molecule type" value="Genomic_DNA"/>
</dbReference>
<gene>
    <name evidence="1" type="ORF">LSG31_08450</name>
</gene>
<proteinExistence type="predicted"/>
<accession>A0ABY4CNW2</accession>
<dbReference type="RefSeq" id="WP_347438874.1">
    <property type="nucleotide sequence ID" value="NZ_CP089291.1"/>
</dbReference>
<evidence type="ECO:0000313" key="2">
    <source>
        <dbReference type="Proteomes" id="UP000830167"/>
    </source>
</evidence>
<name>A0ABY4CNW2_9BACL</name>
<protein>
    <submittedName>
        <fullName evidence="1">Uncharacterized protein</fullName>
    </submittedName>
</protein>
<organism evidence="1 2">
    <name type="scientific">Fodinisporobacter ferrooxydans</name>
    <dbReference type="NCBI Taxonomy" id="2901836"/>
    <lineage>
        <taxon>Bacteria</taxon>
        <taxon>Bacillati</taxon>
        <taxon>Bacillota</taxon>
        <taxon>Bacilli</taxon>
        <taxon>Bacillales</taxon>
        <taxon>Alicyclobacillaceae</taxon>
        <taxon>Fodinisporobacter</taxon>
    </lineage>
</organism>
<dbReference type="Proteomes" id="UP000830167">
    <property type="component" value="Chromosome"/>
</dbReference>